<gene>
    <name evidence="2" type="ORF">SI859A1_02699</name>
</gene>
<feature type="region of interest" description="Disordered" evidence="1">
    <location>
        <begin position="1"/>
        <end position="54"/>
    </location>
</feature>
<dbReference type="HOGENOM" id="CLU_879449_0_0_5"/>
<evidence type="ECO:0000313" key="2">
    <source>
        <dbReference type="EMBL" id="EAS51883.1"/>
    </source>
</evidence>
<comment type="caution">
    <text evidence="2">The sequence shown here is derived from an EMBL/GenBank/DDBJ whole genome shotgun (WGS) entry which is preliminary data.</text>
</comment>
<name>Q1YL48_AURMS</name>
<dbReference type="BioCyc" id="AURANTIMONAS:SI859A1_02699-MONOMER"/>
<keyword evidence="3" id="KW-1185">Reference proteome</keyword>
<dbReference type="Proteomes" id="UP000000321">
    <property type="component" value="Unassembled WGS sequence"/>
</dbReference>
<evidence type="ECO:0000313" key="3">
    <source>
        <dbReference type="Proteomes" id="UP000000321"/>
    </source>
</evidence>
<feature type="compositionally biased region" description="Basic residues" evidence="1">
    <location>
        <begin position="1"/>
        <end position="11"/>
    </location>
</feature>
<organism evidence="2 3">
    <name type="scientific">Aurantimonas manganoxydans (strain ATCC BAA-1229 / DSM 21871 / SI85-9A1)</name>
    <dbReference type="NCBI Taxonomy" id="287752"/>
    <lineage>
        <taxon>Bacteria</taxon>
        <taxon>Pseudomonadati</taxon>
        <taxon>Pseudomonadota</taxon>
        <taxon>Alphaproteobacteria</taxon>
        <taxon>Hyphomicrobiales</taxon>
        <taxon>Aurantimonadaceae</taxon>
        <taxon>Aurantimonas</taxon>
    </lineage>
</organism>
<evidence type="ECO:0000256" key="1">
    <source>
        <dbReference type="SAM" id="MobiDB-lite"/>
    </source>
</evidence>
<accession>Q1YL48</accession>
<reference evidence="2 3" key="1">
    <citation type="journal article" date="2008" name="Appl. Environ. Microbiol.">
        <title>Genomic insights into Mn(II) oxidation by the marine alphaproteobacterium Aurantimonas sp. strain SI85-9A1.</title>
        <authorList>
            <person name="Dick G.J."/>
            <person name="Podell S."/>
            <person name="Johnson H.A."/>
            <person name="Rivera-Espinoza Y."/>
            <person name="Bernier-Latmani R."/>
            <person name="McCarthy J.K."/>
            <person name="Torpey J.W."/>
            <person name="Clement B.G."/>
            <person name="Gaasterland T."/>
            <person name="Tebo B.M."/>
        </authorList>
    </citation>
    <scope>NUCLEOTIDE SEQUENCE [LARGE SCALE GENOMIC DNA]</scope>
    <source>
        <strain evidence="2 3">SI85-9A1</strain>
    </source>
</reference>
<proteinExistence type="predicted"/>
<feature type="region of interest" description="Disordered" evidence="1">
    <location>
        <begin position="182"/>
        <end position="224"/>
    </location>
</feature>
<dbReference type="AlphaFoldDB" id="Q1YL48"/>
<protein>
    <submittedName>
        <fullName evidence="2">Uncharacterized protein</fullName>
    </submittedName>
</protein>
<dbReference type="EMBL" id="AAPJ01000001">
    <property type="protein sequence ID" value="EAS51883.1"/>
    <property type="molecule type" value="Genomic_DNA"/>
</dbReference>
<sequence length="316" mass="33070">MGRSLAGHRRILTAAGSGVNEGGAHGTEAGNPAFDHRAGRNEGQAGQGPGRHDLPHLQAAAMITDHSGKGQEHGEGVAARHRVTAGHDLAAVEGQPHLRLGEVERRVVGLSAKDEAAIALVVGQLGQRRSVHEPVDAAIDDLDHRQRSHAIPGQGLEFGGIEGRQGAIETEADLQLDAAGAEFSGREAGTGGAQIAREHRRRDHRIGDALAPGLPGGDRTEGLADQPLDAIGALGTDHAGQTVGLVARHRRARAPSGDQGSCQRLDGRRVIGHQRAAFGRTGGTGRNDGLAESMRSSPKERCTYIEPIMPVEKVPR</sequence>